<feature type="domain" description="ArsA/GET3 Anion-transporting ATPase-like" evidence="3">
    <location>
        <begin position="1"/>
        <end position="293"/>
    </location>
</feature>
<dbReference type="GO" id="GO:0016887">
    <property type="term" value="F:ATP hydrolysis activity"/>
    <property type="evidence" value="ECO:0007669"/>
    <property type="project" value="InterPro"/>
</dbReference>
<proteinExistence type="inferred from homology"/>
<accession>A0A839S3G1</accession>
<comment type="similarity">
    <text evidence="1">Belongs to the arsA ATPase family.</text>
</comment>
<evidence type="ECO:0000256" key="1">
    <source>
        <dbReference type="ARBA" id="ARBA00011040"/>
    </source>
</evidence>
<dbReference type="Pfam" id="PF02374">
    <property type="entry name" value="ArsA_ATPase"/>
    <property type="match status" value="1"/>
</dbReference>
<dbReference type="PANTHER" id="PTHR10803">
    <property type="entry name" value="ARSENICAL PUMP-DRIVING ATPASE ARSENITE-TRANSLOCATING ATPASE"/>
    <property type="match status" value="1"/>
</dbReference>
<evidence type="ECO:0000313" key="5">
    <source>
        <dbReference type="EMBL" id="MBB3051299.1"/>
    </source>
</evidence>
<dbReference type="GO" id="GO:0005524">
    <property type="term" value="F:ATP binding"/>
    <property type="evidence" value="ECO:0007669"/>
    <property type="project" value="InterPro"/>
</dbReference>
<evidence type="ECO:0000259" key="4">
    <source>
        <dbReference type="Pfam" id="PF17886"/>
    </source>
</evidence>
<dbReference type="InterPro" id="IPR040612">
    <property type="entry name" value="ArsA_HSP20-like"/>
</dbReference>
<dbReference type="NCBIfam" id="TIGR00345">
    <property type="entry name" value="GET3_arsA_TRC40"/>
    <property type="match status" value="1"/>
</dbReference>
<dbReference type="InterPro" id="IPR016300">
    <property type="entry name" value="ATPase_ArsA/GET3"/>
</dbReference>
<dbReference type="AlphaFoldDB" id="A0A839S3G1"/>
<dbReference type="Pfam" id="PF17886">
    <property type="entry name" value="ArsA_HSP20"/>
    <property type="match status" value="1"/>
</dbReference>
<feature type="region of interest" description="Disordered" evidence="2">
    <location>
        <begin position="296"/>
        <end position="343"/>
    </location>
</feature>
<evidence type="ECO:0000313" key="6">
    <source>
        <dbReference type="Proteomes" id="UP000550714"/>
    </source>
</evidence>
<dbReference type="Proteomes" id="UP000550714">
    <property type="component" value="Unassembled WGS sequence"/>
</dbReference>
<feature type="domain" description="ArsA HSP20-like" evidence="4">
    <location>
        <begin position="352"/>
        <end position="404"/>
    </location>
</feature>
<reference evidence="5 6" key="1">
    <citation type="submission" date="2020-08" db="EMBL/GenBank/DDBJ databases">
        <title>Genomic Encyclopedia of Type Strains, Phase III (KMG-III): the genomes of soil and plant-associated and newly described type strains.</title>
        <authorList>
            <person name="Whitman W."/>
        </authorList>
    </citation>
    <scope>NUCLEOTIDE SEQUENCE [LARGE SCALE GENOMIC DNA]</scope>
    <source>
        <strain evidence="5 6">CECT 8577</strain>
    </source>
</reference>
<protein>
    <submittedName>
        <fullName evidence="5">Arsenite-transporting ATPase</fullName>
    </submittedName>
</protein>
<dbReference type="InterPro" id="IPR008978">
    <property type="entry name" value="HSP20-like_chaperone"/>
</dbReference>
<dbReference type="SUPFAM" id="SSF52540">
    <property type="entry name" value="P-loop containing nucleoside triphosphate hydrolases"/>
    <property type="match status" value="1"/>
</dbReference>
<dbReference type="Gene3D" id="3.40.50.300">
    <property type="entry name" value="P-loop containing nucleotide triphosphate hydrolases"/>
    <property type="match status" value="1"/>
</dbReference>
<dbReference type="CDD" id="cd02035">
    <property type="entry name" value="ArsA"/>
    <property type="match status" value="1"/>
</dbReference>
<dbReference type="PANTHER" id="PTHR10803:SF3">
    <property type="entry name" value="ATPASE GET3"/>
    <property type="match status" value="1"/>
</dbReference>
<organism evidence="5 6">
    <name type="scientific">Prauserella isguenensis</name>
    <dbReference type="NCBI Taxonomy" id="1470180"/>
    <lineage>
        <taxon>Bacteria</taxon>
        <taxon>Bacillati</taxon>
        <taxon>Actinomycetota</taxon>
        <taxon>Actinomycetes</taxon>
        <taxon>Pseudonocardiales</taxon>
        <taxon>Pseudonocardiaceae</taxon>
        <taxon>Prauserella</taxon>
    </lineage>
</organism>
<feature type="compositionally biased region" description="Basic and acidic residues" evidence="2">
    <location>
        <begin position="298"/>
        <end position="320"/>
    </location>
</feature>
<dbReference type="InterPro" id="IPR027417">
    <property type="entry name" value="P-loop_NTPase"/>
</dbReference>
<keyword evidence="6" id="KW-1185">Reference proteome</keyword>
<gene>
    <name evidence="5" type="ORF">FHS23_002322</name>
</gene>
<evidence type="ECO:0000259" key="3">
    <source>
        <dbReference type="Pfam" id="PF02374"/>
    </source>
</evidence>
<dbReference type="InterPro" id="IPR025723">
    <property type="entry name" value="ArsA/GET3_ATPase-like"/>
</dbReference>
<comment type="caution">
    <text evidence="5">The sequence shown here is derived from an EMBL/GenBank/DDBJ whole genome shotgun (WGS) entry which is preliminary data.</text>
</comment>
<dbReference type="Gene3D" id="2.60.40.790">
    <property type="match status" value="1"/>
</dbReference>
<evidence type="ECO:0000256" key="2">
    <source>
        <dbReference type="SAM" id="MobiDB-lite"/>
    </source>
</evidence>
<dbReference type="RefSeq" id="WP_183652925.1">
    <property type="nucleotide sequence ID" value="NZ_JACHWU010000002.1"/>
</dbReference>
<sequence>MRLLLLTGKGGVGKTTLAAATGAALADRGSTTLIVSTDPAHSLADALAMPVGHDPVLVADRLYGAQLDIRALADDAWDGVREQLRAALVRGGGLDGLAAEELSVVPGVDELLALGEVQRLAGTGRWDAVVVDCGPTAETLRLLALPDAVSGYLTRMAGPVTKRSALARSMARLAEYTRSLRDLLTDPARTSVRLVFTPERVVVAETRRTLTSLALRGIRVDGMIANRVMPSPGWWRGAAAAWVRQRRRQQEEVLAELARSGVGDAADRLRSVEYRADEPVGVAALREVAAELYGTTHPLDDGARGDDGARADGGAARDDAGTSEVTGGQAGDRSERAGTGGREPLLQMFEADDGYRLRVAVPLARDSVVDLARVDDDLAITVDGVRRLIALPEPLRACRITDAESDPRGVLVYLEGTV</sequence>
<dbReference type="EMBL" id="JACHWU010000002">
    <property type="protein sequence ID" value="MBB3051299.1"/>
    <property type="molecule type" value="Genomic_DNA"/>
</dbReference>
<name>A0A839S3G1_9PSEU</name>